<accession>A0A2Y9C1E6</accession>
<keyword evidence="1" id="KW-1133">Transmembrane helix</keyword>
<dbReference type="Pfam" id="PF11382">
    <property type="entry name" value="MctB"/>
    <property type="match status" value="1"/>
</dbReference>
<dbReference type="RefSeq" id="WP_170119775.1">
    <property type="nucleotide sequence ID" value="NZ_QGDN01000001.1"/>
</dbReference>
<reference evidence="3" key="1">
    <citation type="submission" date="2016-10" db="EMBL/GenBank/DDBJ databases">
        <authorList>
            <person name="Varghese N."/>
            <person name="Submissions S."/>
        </authorList>
    </citation>
    <scope>NUCLEOTIDE SEQUENCE [LARGE SCALE GENOMIC DNA]</scope>
    <source>
        <strain evidence="3">DSM 22951</strain>
    </source>
</reference>
<dbReference type="EMBL" id="UESZ01000001">
    <property type="protein sequence ID" value="SSA34193.1"/>
    <property type="molecule type" value="Genomic_DNA"/>
</dbReference>
<proteinExistence type="predicted"/>
<evidence type="ECO:0000313" key="3">
    <source>
        <dbReference type="Proteomes" id="UP000250028"/>
    </source>
</evidence>
<sequence>MIDFRYHIVSLVAVFLALAVGIVIGAFTLSGGVGDSLNHQASSLRSEQAQLRAQVQATGNALNRADNFATLADPALIDGVLSGDSIALVLLPGTPDSLLSATKSSIASAGGSVATTVTLSDSWLKAQSAERLRAVATTVGVEPAQTDASRLPGIVLGKAVMGRDTAAGKAALEKLQSESLIDIDGTAAGKPTSIVVLWPGLPATTDQQTVTGWTGSIAGIGASTTAVVGVSSGPADNDLTNPDPLVTSLRGSADATATMSVVDDGGRAMGQTAVVLATQKELAGVSGQYGLGADATGPIPAITGAR</sequence>
<gene>
    <name evidence="2" type="ORF">SAMN04489750_1497</name>
</gene>
<protein>
    <submittedName>
        <fullName evidence="2">Copper transport outer membrane protein, MctB</fullName>
    </submittedName>
</protein>
<organism evidence="2 3">
    <name type="scientific">Branchiibius hedensis</name>
    <dbReference type="NCBI Taxonomy" id="672460"/>
    <lineage>
        <taxon>Bacteria</taxon>
        <taxon>Bacillati</taxon>
        <taxon>Actinomycetota</taxon>
        <taxon>Actinomycetes</taxon>
        <taxon>Micrococcales</taxon>
        <taxon>Dermacoccaceae</taxon>
        <taxon>Branchiibius</taxon>
    </lineage>
</organism>
<dbReference type="GO" id="GO:0055070">
    <property type="term" value="P:copper ion homeostasis"/>
    <property type="evidence" value="ECO:0007669"/>
    <property type="project" value="InterPro"/>
</dbReference>
<evidence type="ECO:0000256" key="1">
    <source>
        <dbReference type="SAM" id="Phobius"/>
    </source>
</evidence>
<keyword evidence="1" id="KW-0812">Transmembrane</keyword>
<dbReference type="AlphaFoldDB" id="A0A2Y9C1E6"/>
<keyword evidence="1" id="KW-0472">Membrane</keyword>
<evidence type="ECO:0000313" key="2">
    <source>
        <dbReference type="EMBL" id="SSA34193.1"/>
    </source>
</evidence>
<dbReference type="GO" id="GO:0016020">
    <property type="term" value="C:membrane"/>
    <property type="evidence" value="ECO:0007669"/>
    <property type="project" value="InterPro"/>
</dbReference>
<dbReference type="InterPro" id="IPR021522">
    <property type="entry name" value="MctB"/>
</dbReference>
<feature type="transmembrane region" description="Helical" evidence="1">
    <location>
        <begin position="6"/>
        <end position="29"/>
    </location>
</feature>
<name>A0A2Y9C1E6_9MICO</name>
<keyword evidence="3" id="KW-1185">Reference proteome</keyword>
<dbReference type="Proteomes" id="UP000250028">
    <property type="component" value="Unassembled WGS sequence"/>
</dbReference>